<dbReference type="CDD" id="cd06547">
    <property type="entry name" value="GH85_ENGase"/>
    <property type="match status" value="1"/>
</dbReference>
<dbReference type="SUPFAM" id="SSF51445">
    <property type="entry name" value="(Trans)glycosidases"/>
    <property type="match status" value="1"/>
</dbReference>
<name>A0A023EZ77_TRIIF</name>
<dbReference type="InterPro" id="IPR005201">
    <property type="entry name" value="TIM_ENGase"/>
</dbReference>
<dbReference type="AlphaFoldDB" id="A0A023EZ77"/>
<proteinExistence type="evidence at transcript level"/>
<dbReference type="GO" id="GO:0033925">
    <property type="term" value="F:mannosyl-glycoprotein endo-beta-N-acetylglucosaminidase activity"/>
    <property type="evidence" value="ECO:0007669"/>
    <property type="project" value="UniProtKB-EC"/>
</dbReference>
<sequence length="524" mass="59703">PIRIIDAVLSWEPPTQPNWAVNVIKRTERSKQCFKGLKQCRSLITPFNKLPKYDVPRTLYCHDMAGGYLNDKDVKGNEKNDGFEFFRWSCIDIFVYFSHHLVTIPPLGWINAAHKNGVMVLGTIITEGARGEVIWSKLLSDKQLISKFANALARICQYYGFEGYLLNVENTIPPNKMKLFCDFISILRVHLKSSNFENMVIWYDSVIYPIGSVFYQNALNQLNRKFFDLTDGIFLNYAWSDKHLEVTLNNAGSRKRDVFVGVDVFGRGCRGGGGFGTVEAVEAVRKWELSVALFAPGWVHECCLPGEHFLSRDYKFWDYLCDHLYVQGPSFLPFRTTFCLGRGKKFFVNGKLEKEEPWYDLNKQDYQISGLIGSHGTVDSCLSYYEEDGFNGGGSLLVRNFQTEPENSQHVDRLFVCDFPTKKGDKLIFNITTKPLLLNTHPKLFLIVAMEENNTDRSICLEINEPTTEASAKGENCCVWATSEYNLETPNGRVYEIGCMLGGDKSPLLIGELNIARDGRRYVK</sequence>
<organism evidence="2">
    <name type="scientific">Triatoma infestans</name>
    <name type="common">Assassin bug</name>
    <dbReference type="NCBI Taxonomy" id="30076"/>
    <lineage>
        <taxon>Eukaryota</taxon>
        <taxon>Metazoa</taxon>
        <taxon>Ecdysozoa</taxon>
        <taxon>Arthropoda</taxon>
        <taxon>Hexapoda</taxon>
        <taxon>Insecta</taxon>
        <taxon>Pterygota</taxon>
        <taxon>Neoptera</taxon>
        <taxon>Paraneoptera</taxon>
        <taxon>Hemiptera</taxon>
        <taxon>Heteroptera</taxon>
        <taxon>Panheteroptera</taxon>
        <taxon>Cimicomorpha</taxon>
        <taxon>Reduviidae</taxon>
        <taxon>Triatominae</taxon>
        <taxon>Triatoma</taxon>
    </lineage>
</organism>
<reference evidence="2" key="1">
    <citation type="journal article" date="2014" name="PLoS Negl. Trop. Dis.">
        <title>An updated insight into the Sialotranscriptome of Triatoma infestans: developmental stage and geographic variations.</title>
        <authorList>
            <person name="Schwarz A."/>
            <person name="Medrano-Mercado N."/>
            <person name="Schaub G.A."/>
            <person name="Struchiner C.J."/>
            <person name="Bargues M.D."/>
            <person name="Levy M.Z."/>
            <person name="Ribeiro J.M."/>
        </authorList>
    </citation>
    <scope>NUCLEOTIDE SEQUENCE</scope>
    <source>
        <strain evidence="2">Chile</strain>
        <tissue evidence="2">Salivary glands</tissue>
    </source>
</reference>
<evidence type="ECO:0000313" key="2">
    <source>
        <dbReference type="EMBL" id="JAC14520.1"/>
    </source>
</evidence>
<dbReference type="PANTHER" id="PTHR13246">
    <property type="entry name" value="ENDO BETA N-ACETYLGLUCOSAMINIDASE"/>
    <property type="match status" value="1"/>
</dbReference>
<dbReference type="InterPro" id="IPR017853">
    <property type="entry name" value="GH"/>
</dbReference>
<feature type="non-terminal residue" evidence="2">
    <location>
        <position position="1"/>
    </location>
</feature>
<dbReference type="Gene3D" id="3.20.20.80">
    <property type="entry name" value="Glycosidases"/>
    <property type="match status" value="1"/>
</dbReference>
<dbReference type="Gene3D" id="2.60.120.260">
    <property type="entry name" value="Galactose-binding domain-like"/>
    <property type="match status" value="1"/>
</dbReference>
<protein>
    <submittedName>
        <fullName evidence="2">Putative glycosyl hydrolase family 85</fullName>
    </submittedName>
</protein>
<dbReference type="PANTHER" id="PTHR13246:SF1">
    <property type="entry name" value="CYTOSOLIC ENDO-BETA-N-ACETYLGLUCOSAMINIDASE"/>
    <property type="match status" value="1"/>
</dbReference>
<accession>A0A023EZ77</accession>
<dbReference type="Pfam" id="PF03644">
    <property type="entry name" value="Glyco_hydro_85"/>
    <property type="match status" value="1"/>
</dbReference>
<feature type="domain" description="Cytosolic endo-beta-N-acetylglucosaminidase TIM barrel" evidence="1">
    <location>
        <begin position="68"/>
        <end position="346"/>
    </location>
</feature>
<dbReference type="GO" id="GO:0005829">
    <property type="term" value="C:cytosol"/>
    <property type="evidence" value="ECO:0007669"/>
    <property type="project" value="UniProtKB-SubCell"/>
</dbReference>
<evidence type="ECO:0000259" key="1">
    <source>
        <dbReference type="Pfam" id="PF03644"/>
    </source>
</evidence>
<dbReference type="EMBL" id="GBBI01004192">
    <property type="protein sequence ID" value="JAC14520.1"/>
    <property type="molecule type" value="mRNA"/>
</dbReference>
<dbReference type="InterPro" id="IPR032979">
    <property type="entry name" value="ENGase"/>
</dbReference>
<keyword evidence="2" id="KW-0378">Hydrolase</keyword>